<evidence type="ECO:0000259" key="1">
    <source>
        <dbReference type="SMART" id="SM00978"/>
    </source>
</evidence>
<dbReference type="PIRSF" id="PIRSF031890">
    <property type="entry name" value="UCP031890_transporter_Tim44"/>
    <property type="match status" value="1"/>
</dbReference>
<dbReference type="SUPFAM" id="SSF54427">
    <property type="entry name" value="NTF2-like"/>
    <property type="match status" value="1"/>
</dbReference>
<dbReference type="RefSeq" id="WP_147035964.1">
    <property type="nucleotide sequence ID" value="NZ_JACIDB010000001.1"/>
</dbReference>
<comment type="caution">
    <text evidence="2">The sequence shown here is derived from an EMBL/GenBank/DDBJ whole genome shotgun (WGS) entry which is preliminary data.</text>
</comment>
<dbReference type="PANTHER" id="PTHR41542:SF1">
    <property type="entry name" value="BLL5807 PROTEIN"/>
    <property type="match status" value="1"/>
</dbReference>
<reference evidence="2 3" key="1">
    <citation type="submission" date="2020-08" db="EMBL/GenBank/DDBJ databases">
        <title>Genomic Encyclopedia of Type Strains, Phase IV (KMG-IV): sequencing the most valuable type-strain genomes for metagenomic binning, comparative biology and taxonomic classification.</title>
        <authorList>
            <person name="Goeker M."/>
        </authorList>
    </citation>
    <scope>NUCLEOTIDE SEQUENCE [LARGE SCALE GENOMIC DNA]</scope>
    <source>
        <strain evidence="2 3">DSM 15581</strain>
    </source>
</reference>
<name>A0AAW3TQK8_9SPHN</name>
<keyword evidence="3" id="KW-1185">Reference proteome</keyword>
<feature type="domain" description="Tim44-like" evidence="1">
    <location>
        <begin position="70"/>
        <end position="216"/>
    </location>
</feature>
<organism evidence="2 3">
    <name type="scientific">Sphingomonas aquatilis</name>
    <dbReference type="NCBI Taxonomy" id="93063"/>
    <lineage>
        <taxon>Bacteria</taxon>
        <taxon>Pseudomonadati</taxon>
        <taxon>Pseudomonadota</taxon>
        <taxon>Alphaproteobacteria</taxon>
        <taxon>Sphingomonadales</taxon>
        <taxon>Sphingomonadaceae</taxon>
        <taxon>Sphingomonas</taxon>
    </lineage>
</organism>
<evidence type="ECO:0000313" key="3">
    <source>
        <dbReference type="Proteomes" id="UP000528945"/>
    </source>
</evidence>
<dbReference type="AlphaFoldDB" id="A0AAW3TQK8"/>
<dbReference type="NCBIfam" id="NF033779">
    <property type="entry name" value="Tim44_TimA_adap"/>
    <property type="match status" value="1"/>
</dbReference>
<dbReference type="SMART" id="SM00978">
    <property type="entry name" value="Tim44"/>
    <property type="match status" value="1"/>
</dbReference>
<dbReference type="EMBL" id="JACIDB010000001">
    <property type="protein sequence ID" value="MBB3874914.1"/>
    <property type="molecule type" value="Genomic_DNA"/>
</dbReference>
<gene>
    <name evidence="2" type="ORF">GGR47_001130</name>
</gene>
<accession>A0AAW3TQK8</accession>
<dbReference type="Proteomes" id="UP000528945">
    <property type="component" value="Unassembled WGS sequence"/>
</dbReference>
<dbReference type="InterPro" id="IPR016985">
    <property type="entry name" value="UCP031890_Tim44-rel"/>
</dbReference>
<dbReference type="Pfam" id="PF04280">
    <property type="entry name" value="Tim44"/>
    <property type="match status" value="1"/>
</dbReference>
<dbReference type="Gene3D" id="3.10.450.240">
    <property type="match status" value="1"/>
</dbReference>
<dbReference type="PANTHER" id="PTHR41542">
    <property type="entry name" value="BLL5807 PROTEIN"/>
    <property type="match status" value="1"/>
</dbReference>
<evidence type="ECO:0000313" key="2">
    <source>
        <dbReference type="EMBL" id="MBB3874914.1"/>
    </source>
</evidence>
<sequence length="217" mass="23343">MFYVVLLAMVAAFLALRLYSVLGKRTGHEQQPLPRAADDRATAAAPVVARPVDAAADTREPVGRNIEPQAEAGLRAIIGAEPGFDVQQFLGGAQAAYRMTLEAFWSGDEASLSELAQPDVAHAFGEAIAARRDAGETLENRLISIERAVITDAALDGREGRITVRFDADIAAVTRDAEGQVVAGSLTDAVETHDLWTFSRTLKSRDPNWKLADTDEV</sequence>
<dbReference type="InterPro" id="IPR007379">
    <property type="entry name" value="Tim44-like_dom"/>
</dbReference>
<proteinExistence type="predicted"/>
<dbReference type="InterPro" id="IPR032710">
    <property type="entry name" value="NTF2-like_dom_sf"/>
</dbReference>
<protein>
    <submittedName>
        <fullName evidence="2">Lipid-binding transport protein (Tim44 family)</fullName>
    </submittedName>
</protein>